<dbReference type="GO" id="GO:0016539">
    <property type="term" value="P:intein-mediated protein splicing"/>
    <property type="evidence" value="ECO:0007669"/>
    <property type="project" value="InterPro"/>
</dbReference>
<evidence type="ECO:0000313" key="2">
    <source>
        <dbReference type="EMBL" id="MCY1006211.1"/>
    </source>
</evidence>
<protein>
    <submittedName>
        <fullName evidence="2">Hint domain-containing protein</fullName>
    </submittedName>
</protein>
<dbReference type="EMBL" id="JAPNKE010000002">
    <property type="protein sequence ID" value="MCY1006211.1"/>
    <property type="molecule type" value="Genomic_DNA"/>
</dbReference>
<dbReference type="InterPro" id="IPR003587">
    <property type="entry name" value="Hint_dom_N"/>
</dbReference>
<reference evidence="2" key="1">
    <citation type="submission" date="2022-11" db="EMBL/GenBank/DDBJ databases">
        <title>Minimal conservation of predation-associated metabolite biosynthetic gene clusters underscores biosynthetic potential of Myxococcota including descriptions for ten novel species: Archangium lansinium sp. nov., Myxococcus landrumus sp. nov., Nannocystis bai.</title>
        <authorList>
            <person name="Ahearne A."/>
            <person name="Stevens C."/>
            <person name="Phillips K."/>
        </authorList>
    </citation>
    <scope>NUCLEOTIDE SEQUENCE</scope>
    <source>
        <strain evidence="2">Na p29</strain>
    </source>
</reference>
<feature type="domain" description="Hint" evidence="1">
    <location>
        <begin position="184"/>
        <end position="280"/>
    </location>
</feature>
<comment type="caution">
    <text evidence="2">The sequence shown here is derived from an EMBL/GenBank/DDBJ whole genome shotgun (WGS) entry which is preliminary data.</text>
</comment>
<dbReference type="InterPro" id="IPR036844">
    <property type="entry name" value="Hint_dom_sf"/>
</dbReference>
<dbReference type="Pfam" id="PF07591">
    <property type="entry name" value="PT-HINT"/>
    <property type="match status" value="1"/>
</dbReference>
<dbReference type="SUPFAM" id="SSF51294">
    <property type="entry name" value="Hedgehog/intein (Hint) domain"/>
    <property type="match status" value="1"/>
</dbReference>
<evidence type="ECO:0000313" key="3">
    <source>
        <dbReference type="Proteomes" id="UP001150924"/>
    </source>
</evidence>
<name>A0A9X3EM46_9BACT</name>
<sequence>MQSNKRSYGVDVADVSAPDTYFLDRLLVRDGRPTRGEPTPLAPSEDPTLHADVELVAASESYDCALDTTLTVREWPAGAESIVLLAERHPGPPGARVTLQCDPERAFSSVPRALWDAWHALPATAGRPLTLALEAGEEGWGAEDPGFTGVVGCSSDVALLACGRAADGTLSPVTGPARWGHSGATCFATGTPIDTPAGPVAIEALAPGATVLSFDVLRGEAQVAHVLRRVSRGERPVLQLRLADGRALRITGEHPLWLPRVGVFRPARDLQVGDRLLGRDGAALPIESIVPDGTSEVWELSVDAPDTYFADGFLAHNTDCGAGWGAEQLTAHHEVLLHRCCVWRSLSRTTRMVSSSPCQRRSSASSATHSAIALHALACHEVALRSARAVDGAGSDCMAISIAAGSRAIDGGPALA</sequence>
<organism evidence="2 3">
    <name type="scientific">Nannocystis pusilla</name>
    <dbReference type="NCBI Taxonomy" id="889268"/>
    <lineage>
        <taxon>Bacteria</taxon>
        <taxon>Pseudomonadati</taxon>
        <taxon>Myxococcota</taxon>
        <taxon>Polyangia</taxon>
        <taxon>Nannocystales</taxon>
        <taxon>Nannocystaceae</taxon>
        <taxon>Nannocystis</taxon>
    </lineage>
</organism>
<proteinExistence type="predicted"/>
<dbReference type="PROSITE" id="PS50817">
    <property type="entry name" value="INTEIN_N_TER"/>
    <property type="match status" value="1"/>
</dbReference>
<dbReference type="Proteomes" id="UP001150924">
    <property type="component" value="Unassembled WGS sequence"/>
</dbReference>
<dbReference type="SMART" id="SM00306">
    <property type="entry name" value="HintN"/>
    <property type="match status" value="1"/>
</dbReference>
<accession>A0A9X3EM46</accession>
<dbReference type="RefSeq" id="WP_267768278.1">
    <property type="nucleotide sequence ID" value="NZ_JAPNKE010000002.1"/>
</dbReference>
<dbReference type="InterPro" id="IPR006141">
    <property type="entry name" value="Intein_N"/>
</dbReference>
<keyword evidence="3" id="KW-1185">Reference proteome</keyword>
<dbReference type="Gene3D" id="2.170.16.10">
    <property type="entry name" value="Hedgehog/Intein (Hint) domain"/>
    <property type="match status" value="1"/>
</dbReference>
<dbReference type="AlphaFoldDB" id="A0A9X3EM46"/>
<gene>
    <name evidence="2" type="ORF">OV079_11695</name>
</gene>
<evidence type="ECO:0000259" key="1">
    <source>
        <dbReference type="SMART" id="SM00306"/>
    </source>
</evidence>
<dbReference type="CDD" id="cd00081">
    <property type="entry name" value="Hint"/>
    <property type="match status" value="1"/>
</dbReference>